<reference evidence="1 2" key="1">
    <citation type="submission" date="2024-03" db="EMBL/GenBank/DDBJ databases">
        <title>Pseudoalteromonas qingdaonensis sp. nov., isolated from the intestines of marine benthic organisms.</title>
        <authorList>
            <person name="Lin X."/>
            <person name="Fang S."/>
            <person name="Hu X."/>
        </authorList>
    </citation>
    <scope>NUCLEOTIDE SEQUENCE [LARGE SCALE GENOMIC DNA]</scope>
    <source>
        <strain evidence="1 2">YIC-827</strain>
    </source>
</reference>
<dbReference type="EMBL" id="JBCGCU010000017">
    <property type="protein sequence ID" value="MEM0516377.1"/>
    <property type="molecule type" value="Genomic_DNA"/>
</dbReference>
<dbReference type="RefSeq" id="WP_342679826.1">
    <property type="nucleotide sequence ID" value="NZ_JBCGCU010000017.1"/>
</dbReference>
<sequence length="246" mass="28487">MSRTDTDLRTLNGLAINFISKDPDFRLPEPLRSSLNNVFIRGKSSYQSEIVICNSSESFKNNKFTVKKAKVNAIYNALCLLTLTDTKNVKKVFDDYHKSKINRTKFKVTDNSLRSSSDEHLAAILFFQVTQDIRERVIKQLEKPTFDLFEHKLTSPFKHINGHPDDLKPMEILFDENICWLEVTEKYNLAEKFFANSDCRNALETIRSIGHRALENSPTCKALTLKTKALQQEAEDAWNYFQRIIK</sequence>
<organism evidence="1 2">
    <name type="scientific">Pseudoalteromonas qingdaonensis</name>
    <dbReference type="NCBI Taxonomy" id="3131913"/>
    <lineage>
        <taxon>Bacteria</taxon>
        <taxon>Pseudomonadati</taxon>
        <taxon>Pseudomonadota</taxon>
        <taxon>Gammaproteobacteria</taxon>
        <taxon>Alteromonadales</taxon>
        <taxon>Pseudoalteromonadaceae</taxon>
        <taxon>Pseudoalteromonas</taxon>
    </lineage>
</organism>
<evidence type="ECO:0000313" key="2">
    <source>
        <dbReference type="Proteomes" id="UP001447008"/>
    </source>
</evidence>
<proteinExistence type="predicted"/>
<protein>
    <recommendedName>
        <fullName evidence="3">DRBM domain-containing protein</fullName>
    </recommendedName>
</protein>
<keyword evidence="2" id="KW-1185">Reference proteome</keyword>
<name>A0ABU9MYS8_9GAMM</name>
<comment type="caution">
    <text evidence="1">The sequence shown here is derived from an EMBL/GenBank/DDBJ whole genome shotgun (WGS) entry which is preliminary data.</text>
</comment>
<accession>A0ABU9MYS8</accession>
<dbReference type="Proteomes" id="UP001447008">
    <property type="component" value="Unassembled WGS sequence"/>
</dbReference>
<gene>
    <name evidence="1" type="ORF">WCN91_13305</name>
</gene>
<evidence type="ECO:0008006" key="3">
    <source>
        <dbReference type="Google" id="ProtNLM"/>
    </source>
</evidence>
<evidence type="ECO:0000313" key="1">
    <source>
        <dbReference type="EMBL" id="MEM0516377.1"/>
    </source>
</evidence>